<dbReference type="PANTHER" id="PTHR47938">
    <property type="entry name" value="RESPIRATORY COMPLEX I CHAPERONE (CIA84), PUTATIVE (AFU_ORTHOLOGUE AFUA_2G06020)-RELATED"/>
    <property type="match status" value="1"/>
</dbReference>
<dbReference type="Gene3D" id="1.25.40.10">
    <property type="entry name" value="Tetratricopeptide repeat domain"/>
    <property type="match status" value="2"/>
</dbReference>
<keyword evidence="4" id="KW-1185">Reference proteome</keyword>
<dbReference type="STRING" id="68775.A0A5C3MGK3"/>
<dbReference type="EMBL" id="ML213591">
    <property type="protein sequence ID" value="TFK43536.1"/>
    <property type="molecule type" value="Genomic_DNA"/>
</dbReference>
<evidence type="ECO:0000313" key="3">
    <source>
        <dbReference type="EMBL" id="TFK43536.1"/>
    </source>
</evidence>
<dbReference type="InterPro" id="IPR011990">
    <property type="entry name" value="TPR-like_helical_dom_sf"/>
</dbReference>
<evidence type="ECO:0000256" key="1">
    <source>
        <dbReference type="PROSITE-ProRule" id="PRU00708"/>
    </source>
</evidence>
<feature type="repeat" description="PPR" evidence="1">
    <location>
        <begin position="180"/>
        <end position="214"/>
    </location>
</feature>
<dbReference type="GO" id="GO:0003729">
    <property type="term" value="F:mRNA binding"/>
    <property type="evidence" value="ECO:0007669"/>
    <property type="project" value="TreeGrafter"/>
</dbReference>
<reference evidence="3 4" key="1">
    <citation type="journal article" date="2019" name="Nat. Ecol. Evol.">
        <title>Megaphylogeny resolves global patterns of mushroom evolution.</title>
        <authorList>
            <person name="Varga T."/>
            <person name="Krizsan K."/>
            <person name="Foldi C."/>
            <person name="Dima B."/>
            <person name="Sanchez-Garcia M."/>
            <person name="Sanchez-Ramirez S."/>
            <person name="Szollosi G.J."/>
            <person name="Szarkandi J.G."/>
            <person name="Papp V."/>
            <person name="Albert L."/>
            <person name="Andreopoulos W."/>
            <person name="Angelini C."/>
            <person name="Antonin V."/>
            <person name="Barry K.W."/>
            <person name="Bougher N.L."/>
            <person name="Buchanan P."/>
            <person name="Buyck B."/>
            <person name="Bense V."/>
            <person name="Catcheside P."/>
            <person name="Chovatia M."/>
            <person name="Cooper J."/>
            <person name="Damon W."/>
            <person name="Desjardin D."/>
            <person name="Finy P."/>
            <person name="Geml J."/>
            <person name="Haridas S."/>
            <person name="Hughes K."/>
            <person name="Justo A."/>
            <person name="Karasinski D."/>
            <person name="Kautmanova I."/>
            <person name="Kiss B."/>
            <person name="Kocsube S."/>
            <person name="Kotiranta H."/>
            <person name="LaButti K.M."/>
            <person name="Lechner B.E."/>
            <person name="Liimatainen K."/>
            <person name="Lipzen A."/>
            <person name="Lukacs Z."/>
            <person name="Mihaltcheva S."/>
            <person name="Morgado L.N."/>
            <person name="Niskanen T."/>
            <person name="Noordeloos M.E."/>
            <person name="Ohm R.A."/>
            <person name="Ortiz-Santana B."/>
            <person name="Ovrebo C."/>
            <person name="Racz N."/>
            <person name="Riley R."/>
            <person name="Savchenko A."/>
            <person name="Shiryaev A."/>
            <person name="Soop K."/>
            <person name="Spirin V."/>
            <person name="Szebenyi C."/>
            <person name="Tomsovsky M."/>
            <person name="Tulloss R.E."/>
            <person name="Uehling J."/>
            <person name="Grigoriev I.V."/>
            <person name="Vagvolgyi C."/>
            <person name="Papp T."/>
            <person name="Martin F.M."/>
            <person name="Miettinen O."/>
            <person name="Hibbett D.S."/>
            <person name="Nagy L.G."/>
        </authorList>
    </citation>
    <scope>NUCLEOTIDE SEQUENCE [LARGE SCALE GENOMIC DNA]</scope>
    <source>
        <strain evidence="3 4">CBS 166.37</strain>
    </source>
</reference>
<name>A0A5C3MGK3_9AGAR</name>
<feature type="compositionally biased region" description="Low complexity" evidence="2">
    <location>
        <begin position="87"/>
        <end position="100"/>
    </location>
</feature>
<accession>A0A5C3MGK3</accession>
<sequence>MLHKISARNTVQRQKDILQLFAACGSFRHYSAQTWIKPSRSSQSSRQTTSRRGPPSSTPTQYRRGSFTEKSNGRDEPGVAEEGQSPLPRYLRRQALAAAATSTKSSRNTEKCPTGEKERSISQKKYRSQHYDASQEEHKSDKIKLLEPHVLSARLKKLCDAGKVDDAVAMLKNAPLDAQNTPVWNTLIWESMKAKRFQLGYQLFVDMKRRGFSPTSRTFQTMFTGLSRIEHWSSYPKQLTNARSLYDAYLRHVNAVKRIDPDSEELSGNPLSAYIKILGDAGRYQEIFDVYYAMDSEGPLAPNQFIFTAMFHALASAKETSVSIHKSAADAKLLWTQMIKASQKSPSFSVDSYLISAAITALSRGRIGEQDFAFQIVRDYFGLSAPDQSAGHGTLSLQPQSLAAILRLCNQSEKYETCVDFFQQIKRRPDSMGGLDILDRAHLEEVLKARLAMEAPGSAYHALDTLEWMLRQEITGKNGSKIRPALSTYDLVFKCCWRSVDWNSATRTFDLLTGYISHDFMDGAVAAVPRFTQRGNGRNLLPTAEGLSAMVKTAFASKNRANMRQCLRIVDHIGLERFFKQDSEEASSRALKDRAFYASKLASAVQEMVEYVLRSGDGRRAPVPEEKRRWTALGECAARHLKRSPEVEFLPAKQVENRPRERMTPLTRYEQSLRS</sequence>
<evidence type="ECO:0000313" key="4">
    <source>
        <dbReference type="Proteomes" id="UP000308652"/>
    </source>
</evidence>
<dbReference type="PROSITE" id="PS51375">
    <property type="entry name" value="PPR"/>
    <property type="match status" value="1"/>
</dbReference>
<feature type="compositionally biased region" description="Basic and acidic residues" evidence="2">
    <location>
        <begin position="129"/>
        <end position="140"/>
    </location>
</feature>
<dbReference type="OrthoDB" id="185373at2759"/>
<dbReference type="Pfam" id="PF13041">
    <property type="entry name" value="PPR_2"/>
    <property type="match status" value="1"/>
</dbReference>
<protein>
    <recommendedName>
        <fullName evidence="5">Pentacotripeptide-repeat region of PRORP domain-containing protein</fullName>
    </recommendedName>
</protein>
<feature type="region of interest" description="Disordered" evidence="2">
    <location>
        <begin position="35"/>
        <end position="140"/>
    </location>
</feature>
<evidence type="ECO:0008006" key="5">
    <source>
        <dbReference type="Google" id="ProtNLM"/>
    </source>
</evidence>
<feature type="region of interest" description="Disordered" evidence="2">
    <location>
        <begin position="655"/>
        <end position="675"/>
    </location>
</feature>
<gene>
    <name evidence="3" type="ORF">BDQ12DRAFT_184421</name>
</gene>
<feature type="compositionally biased region" description="Basic and acidic residues" evidence="2">
    <location>
        <begin position="107"/>
        <end position="121"/>
    </location>
</feature>
<dbReference type="PANTHER" id="PTHR47938:SF35">
    <property type="entry name" value="PENTATRICOPEPTIDE REPEAT-CONTAINING PROTEIN 4, MITOCHONDRIAL-RELATED"/>
    <property type="match status" value="1"/>
</dbReference>
<proteinExistence type="predicted"/>
<dbReference type="AlphaFoldDB" id="A0A5C3MGK3"/>
<dbReference type="Proteomes" id="UP000308652">
    <property type="component" value="Unassembled WGS sequence"/>
</dbReference>
<organism evidence="3 4">
    <name type="scientific">Crucibulum laeve</name>
    <dbReference type="NCBI Taxonomy" id="68775"/>
    <lineage>
        <taxon>Eukaryota</taxon>
        <taxon>Fungi</taxon>
        <taxon>Dikarya</taxon>
        <taxon>Basidiomycota</taxon>
        <taxon>Agaricomycotina</taxon>
        <taxon>Agaricomycetes</taxon>
        <taxon>Agaricomycetidae</taxon>
        <taxon>Agaricales</taxon>
        <taxon>Agaricineae</taxon>
        <taxon>Nidulariaceae</taxon>
        <taxon>Crucibulum</taxon>
    </lineage>
</organism>
<dbReference type="InterPro" id="IPR002885">
    <property type="entry name" value="PPR_rpt"/>
</dbReference>
<feature type="compositionally biased region" description="Low complexity" evidence="2">
    <location>
        <begin position="38"/>
        <end position="61"/>
    </location>
</feature>
<evidence type="ECO:0000256" key="2">
    <source>
        <dbReference type="SAM" id="MobiDB-lite"/>
    </source>
</evidence>